<dbReference type="PROSITE" id="PS51257">
    <property type="entry name" value="PROKAR_LIPOPROTEIN"/>
    <property type="match status" value="1"/>
</dbReference>
<dbReference type="EMBL" id="AP027370">
    <property type="protein sequence ID" value="BDY11919.1"/>
    <property type="molecule type" value="Genomic_DNA"/>
</dbReference>
<dbReference type="InterPro" id="IPR018247">
    <property type="entry name" value="EF_Hand_1_Ca_BS"/>
</dbReference>
<evidence type="ECO:0000313" key="2">
    <source>
        <dbReference type="EMBL" id="BDY11919.1"/>
    </source>
</evidence>
<dbReference type="PROSITE" id="PS00018">
    <property type="entry name" value="EF_HAND_1"/>
    <property type="match status" value="1"/>
</dbReference>
<evidence type="ECO:0000259" key="1">
    <source>
        <dbReference type="Pfam" id="PF09968"/>
    </source>
</evidence>
<accession>A0ABN6WRY4</accession>
<evidence type="ECO:0000313" key="3">
    <source>
        <dbReference type="Proteomes" id="UP001321445"/>
    </source>
</evidence>
<organism evidence="2 3">
    <name type="scientific">Hydrogenimonas cancrithermarum</name>
    <dbReference type="NCBI Taxonomy" id="2993563"/>
    <lineage>
        <taxon>Bacteria</taxon>
        <taxon>Pseudomonadati</taxon>
        <taxon>Campylobacterota</taxon>
        <taxon>Epsilonproteobacteria</taxon>
        <taxon>Campylobacterales</taxon>
        <taxon>Hydrogenimonadaceae</taxon>
        <taxon>Hydrogenimonas</taxon>
    </lineage>
</organism>
<dbReference type="Gene3D" id="1.20.1260.10">
    <property type="match status" value="1"/>
</dbReference>
<proteinExistence type="predicted"/>
<dbReference type="InterPro" id="IPR012347">
    <property type="entry name" value="Ferritin-like"/>
</dbReference>
<keyword evidence="3" id="KW-1185">Reference proteome</keyword>
<gene>
    <name evidence="2" type="ORF">HCR_02310</name>
</gene>
<dbReference type="Pfam" id="PF09968">
    <property type="entry name" value="DUF2202"/>
    <property type="match status" value="1"/>
</dbReference>
<name>A0ABN6WRY4_9BACT</name>
<reference evidence="2 3" key="1">
    <citation type="submission" date="2023-03" db="EMBL/GenBank/DDBJ databases">
        <title>Description of Hydrogenimonas sp. ISO32.</title>
        <authorList>
            <person name="Mino S."/>
            <person name="Fukazawa S."/>
            <person name="Sawabe T."/>
        </authorList>
    </citation>
    <scope>NUCLEOTIDE SEQUENCE [LARGE SCALE GENOMIC DNA]</scope>
    <source>
        <strain evidence="2 3">ISO32</strain>
    </source>
</reference>
<protein>
    <recommendedName>
        <fullName evidence="1">DUF2202 domain-containing protein</fullName>
    </recommendedName>
</protein>
<sequence>MKKKSYVGIGASLGALLLVGCGGGSSDTASELTGYDLTVERGPVLHAFVIDSRGKQAVEIGNGHYLFAENPEYPVSVFGGFIDLNRDGTVSAGDINNSLILKASAGNAATLVNTIALREEIRSWLKESFGLDDETIDSATPSTDRSIAAISDELFAYCIEQQISDPSALTLQELEALRDRIQSRIESYLDTTESTADLEIELVEGLDLPLLTEEESASVDIVAQTGYGHTDLKTIIDQLPVFDLNDEQKYALAYMWNEEKLAKDIYLALNDLNPHQTLYNIATRSETEHEAAVEALVQKYDINITNLENYEINYSEEELRALAAGEFAIPEVQELYNALYEKGTKSLQDALKVGCMVEVTDVADLDKYIETADGAEDLVQIFTYLRSGSYNHYWAFDSALKSLGVTDGCCSLGETYCKTEVEFPMNNNGRGH</sequence>
<dbReference type="InterPro" id="IPR019243">
    <property type="entry name" value="DUF2202"/>
</dbReference>
<feature type="domain" description="DUF2202" evidence="1">
    <location>
        <begin position="251"/>
        <end position="404"/>
    </location>
</feature>
<dbReference type="RefSeq" id="WP_286337133.1">
    <property type="nucleotide sequence ID" value="NZ_AP027370.1"/>
</dbReference>
<dbReference type="Proteomes" id="UP001321445">
    <property type="component" value="Chromosome"/>
</dbReference>
<dbReference type="CDD" id="cd01048">
    <property type="entry name" value="Ferritin_like_AB2"/>
    <property type="match status" value="1"/>
</dbReference>